<evidence type="ECO:0000256" key="2">
    <source>
        <dbReference type="ARBA" id="ARBA00041781"/>
    </source>
</evidence>
<evidence type="ECO:0000256" key="5">
    <source>
        <dbReference type="SAM" id="MobiDB-lite"/>
    </source>
</evidence>
<reference evidence="7 8" key="1">
    <citation type="submission" date="2024-09" db="EMBL/GenBank/DDBJ databases">
        <title>A chromosome-level genome assembly of Gray's grenadier anchovy, Coilia grayii.</title>
        <authorList>
            <person name="Fu Z."/>
        </authorList>
    </citation>
    <scope>NUCLEOTIDE SEQUENCE [LARGE SCALE GENOMIC DNA]</scope>
    <source>
        <strain evidence="7">G4</strain>
        <tissue evidence="7">Muscle</tissue>
    </source>
</reference>
<name>A0ABD1JI61_9TELE</name>
<dbReference type="Proteomes" id="UP001591681">
    <property type="component" value="Unassembled WGS sequence"/>
</dbReference>
<dbReference type="Pfam" id="PF13895">
    <property type="entry name" value="Ig_2"/>
    <property type="match status" value="1"/>
</dbReference>
<dbReference type="Pfam" id="PF24518">
    <property type="entry name" value="Ig_CD22"/>
    <property type="match status" value="1"/>
</dbReference>
<dbReference type="Pfam" id="PF13927">
    <property type="entry name" value="Ig_3"/>
    <property type="match status" value="1"/>
</dbReference>
<gene>
    <name evidence="7" type="ORF">ACEWY4_017896</name>
</gene>
<dbReference type="Gene3D" id="2.60.40.10">
    <property type="entry name" value="Immunoglobulins"/>
    <property type="match status" value="5"/>
</dbReference>
<dbReference type="EMBL" id="JBHFQA010000015">
    <property type="protein sequence ID" value="KAL2086837.1"/>
    <property type="molecule type" value="Genomic_DNA"/>
</dbReference>
<feature type="domain" description="Ig-like" evidence="6">
    <location>
        <begin position="311"/>
        <end position="402"/>
    </location>
</feature>
<comment type="function">
    <text evidence="3">Most highly expressed siglec (sialic acid-binding immunoglobulin-like lectin) on B-cells that plays a role in various aspects of B-cell biology including differentiation, antigen presentation, and trafficking to bone marrow. Binds to alpha 2,6-linked sialic acid residues of surface molecules such as CD22 itself, CD45 and IgM in a cis configuration. Can also bind to ligands on other cells as an adhesion molecule in a trans configuration. Acts as an inhibitory coreceptor on the surface of B-cells and inhibits B-cell receptor induced signaling, characterized by inhibition of the calcium mobilization and cellular activation. Mechanistically, the immunoreceptor tyrosine-based inhibitory motif domain is phosphorylated by the Src kinase LYN, which in turn leads to the recruitment of the protein tyrosine phosphatase 1/PTPN6, leading to the negative regulation of BCR signaling. If this negative signaling from is of sufficient strength, apoptosis of the B-cell can be induced.</text>
</comment>
<evidence type="ECO:0000256" key="3">
    <source>
        <dbReference type="ARBA" id="ARBA00045430"/>
    </source>
</evidence>
<feature type="domain" description="Ig-like" evidence="6">
    <location>
        <begin position="407"/>
        <end position="491"/>
    </location>
</feature>
<dbReference type="PANTHER" id="PTHR46013:SF4">
    <property type="entry name" value="B-CELL RECEPTOR CD22-RELATED"/>
    <property type="match status" value="1"/>
</dbReference>
<feature type="domain" description="Ig-like" evidence="6">
    <location>
        <begin position="127"/>
        <end position="196"/>
    </location>
</feature>
<evidence type="ECO:0000313" key="8">
    <source>
        <dbReference type="Proteomes" id="UP001591681"/>
    </source>
</evidence>
<evidence type="ECO:0000256" key="4">
    <source>
        <dbReference type="ARBA" id="ARBA00046458"/>
    </source>
</evidence>
<dbReference type="SMART" id="SM00409">
    <property type="entry name" value="IG"/>
    <property type="match status" value="4"/>
</dbReference>
<feature type="region of interest" description="Disordered" evidence="5">
    <location>
        <begin position="554"/>
        <end position="575"/>
    </location>
</feature>
<comment type="subunit">
    <text evidence="4">Predominantly monomer of isoform CD22-beta. Also found as heterodimer of isoform CD22-beta and a shorter isoform. Interacts with PTPN6/SHP-1, LYN, SYK, PIK3R1/PIK3R2 and PLCG1 upon phosphorylation. Interacts with GRB2, INPP5D and SHC1 upon phosphorylation. May form a complex with INPP5D/SHIP, GRB2 and SHC1.</text>
</comment>
<dbReference type="InterPro" id="IPR007110">
    <property type="entry name" value="Ig-like_dom"/>
</dbReference>
<dbReference type="InterPro" id="IPR056386">
    <property type="entry name" value="Ig_CD22"/>
</dbReference>
<dbReference type="InterPro" id="IPR003598">
    <property type="entry name" value="Ig_sub2"/>
</dbReference>
<dbReference type="AlphaFoldDB" id="A0ABD1JI61"/>
<accession>A0ABD1JI61</accession>
<dbReference type="InterPro" id="IPR003599">
    <property type="entry name" value="Ig_sub"/>
</dbReference>
<dbReference type="PANTHER" id="PTHR46013">
    <property type="entry name" value="VASCULAR CELL ADHESION MOLECULE 1"/>
    <property type="match status" value="1"/>
</dbReference>
<organism evidence="7 8">
    <name type="scientific">Coilia grayii</name>
    <name type="common">Gray's grenadier anchovy</name>
    <dbReference type="NCBI Taxonomy" id="363190"/>
    <lineage>
        <taxon>Eukaryota</taxon>
        <taxon>Metazoa</taxon>
        <taxon>Chordata</taxon>
        <taxon>Craniata</taxon>
        <taxon>Vertebrata</taxon>
        <taxon>Euteleostomi</taxon>
        <taxon>Actinopterygii</taxon>
        <taxon>Neopterygii</taxon>
        <taxon>Teleostei</taxon>
        <taxon>Clupei</taxon>
        <taxon>Clupeiformes</taxon>
        <taxon>Clupeoidei</taxon>
        <taxon>Engraulidae</taxon>
        <taxon>Coilinae</taxon>
        <taxon>Coilia</taxon>
    </lineage>
</organism>
<comment type="caution">
    <text evidence="7">The sequence shown here is derived from an EMBL/GenBank/DDBJ whole genome shotgun (WGS) entry which is preliminary data.</text>
</comment>
<evidence type="ECO:0000259" key="6">
    <source>
        <dbReference type="PROSITE" id="PS50835"/>
    </source>
</evidence>
<evidence type="ECO:0000313" key="7">
    <source>
        <dbReference type="EMBL" id="KAL2086837.1"/>
    </source>
</evidence>
<dbReference type="PROSITE" id="PS50835">
    <property type="entry name" value="IG_LIKE"/>
    <property type="match status" value="3"/>
</dbReference>
<dbReference type="SMART" id="SM00408">
    <property type="entry name" value="IGc2"/>
    <property type="match status" value="2"/>
</dbReference>
<protein>
    <recommendedName>
        <fullName evidence="1">B-cell receptor CD22</fullName>
    </recommendedName>
    <alternativeName>
        <fullName evidence="2">Sialic acid-binding Ig-like lectin 2</fullName>
    </alternativeName>
</protein>
<proteinExistence type="predicted"/>
<dbReference type="InterPro" id="IPR036179">
    <property type="entry name" value="Ig-like_dom_sf"/>
</dbReference>
<sequence>MNKHWSDHYFQRPDFSHLHICLCDCVSAVQSQWSLRHSSKRVCGLKGSSVVLPCRYYYPWRSESDTYQGGGWYKNQREKFREHSNSNYPDCSLKIENLSEEDSGVYHFKFYTVLHLSWITDTSGVELSITDLQVREDVVEGNQNQTKVTCSSSCSLGSYHQYVWYKNGQRLPDKTTASILLDPTSLSEVGSYSCAVRGYEANRAPAVCVPEKLCWAVKCVSTSVCTLAGTSQDISCTYRYPSDHSIHTTSWEKTREPQVDLQLAEEFHGLSQYQEKTGKVTLKVSNLKESDSGRYVLKMETTQGKVYSGSPGLTVFVTFLQVKMTPDTLIKGEIVTLTCNTTCSLSNNHTFIWYKNGQPLTTKHTTRDHKLQLNPVSSEDSGNYSCAVRGHESLSSTAVFLHVRYKPKNVSVSISASGDMGEGDTVTLTCSSDANPPVHNYTWYMKTGAESLVRGTGESISFNVTSDTSGLYYCQAQNEVGSQTSTEVAVQDGEYSVFFKMMPEFVYPTIRGDRTLLGDNVLCVHIFQNVRGVDDTYMPLQRTAQASVYETLQRRETPQTDMELQDLGMRRQRQM</sequence>
<dbReference type="SUPFAM" id="SSF48726">
    <property type="entry name" value="Immunoglobulin"/>
    <property type="match status" value="5"/>
</dbReference>
<evidence type="ECO:0000256" key="1">
    <source>
        <dbReference type="ARBA" id="ARBA00040106"/>
    </source>
</evidence>
<dbReference type="InterPro" id="IPR013783">
    <property type="entry name" value="Ig-like_fold"/>
</dbReference>
<keyword evidence="8" id="KW-1185">Reference proteome</keyword>